<dbReference type="Pfam" id="PF01738">
    <property type="entry name" value="DLH"/>
    <property type="match status" value="1"/>
</dbReference>
<dbReference type="PROSITE" id="PS00086">
    <property type="entry name" value="CYTOCHROME_P450"/>
    <property type="match status" value="1"/>
</dbReference>
<dbReference type="GO" id="GO:0016705">
    <property type="term" value="F:oxidoreductase activity, acting on paired donors, with incorporation or reduction of molecular oxygen"/>
    <property type="evidence" value="ECO:0007669"/>
    <property type="project" value="InterPro"/>
</dbReference>
<evidence type="ECO:0000256" key="5">
    <source>
        <dbReference type="ARBA" id="ARBA00023002"/>
    </source>
</evidence>
<dbReference type="SUPFAM" id="SSF53474">
    <property type="entry name" value="alpha/beta-Hydrolases"/>
    <property type="match status" value="1"/>
</dbReference>
<dbReference type="InterPro" id="IPR002925">
    <property type="entry name" value="Dienelactn_hydro"/>
</dbReference>
<dbReference type="GO" id="GO:0016787">
    <property type="term" value="F:hydrolase activity"/>
    <property type="evidence" value="ECO:0007669"/>
    <property type="project" value="InterPro"/>
</dbReference>
<evidence type="ECO:0000313" key="13">
    <source>
        <dbReference type="Proteomes" id="UP000757232"/>
    </source>
</evidence>
<comment type="caution">
    <text evidence="12">The sequence shown here is derived from an EMBL/GenBank/DDBJ whole genome shotgun (WGS) entry which is preliminary data.</text>
</comment>
<feature type="compositionally biased region" description="Pro residues" evidence="9">
    <location>
        <begin position="560"/>
        <end position="570"/>
    </location>
</feature>
<organism evidence="12 13">
    <name type="scientific">Sanghuangporus baumii</name>
    <name type="common">Phellinus baumii</name>
    <dbReference type="NCBI Taxonomy" id="108892"/>
    <lineage>
        <taxon>Eukaryota</taxon>
        <taxon>Fungi</taxon>
        <taxon>Dikarya</taxon>
        <taxon>Basidiomycota</taxon>
        <taxon>Agaricomycotina</taxon>
        <taxon>Agaricomycetes</taxon>
        <taxon>Hymenochaetales</taxon>
        <taxon>Hymenochaetaceae</taxon>
        <taxon>Sanghuangporus</taxon>
    </lineage>
</organism>
<reference evidence="12" key="1">
    <citation type="submission" date="2016-06" db="EMBL/GenBank/DDBJ databases">
        <title>Draft Genome sequence of the fungus Inonotus baumii.</title>
        <authorList>
            <person name="Zhu H."/>
            <person name="Lin W."/>
        </authorList>
    </citation>
    <scope>NUCLEOTIDE SEQUENCE</scope>
    <source>
        <strain evidence="12">821</strain>
    </source>
</reference>
<dbReference type="PANTHER" id="PTHR24287">
    <property type="entry name" value="P450, PUTATIVE (EUROFUNG)-RELATED"/>
    <property type="match status" value="1"/>
</dbReference>
<proteinExistence type="inferred from homology"/>
<dbReference type="GO" id="GO:0004497">
    <property type="term" value="F:monooxygenase activity"/>
    <property type="evidence" value="ECO:0007669"/>
    <property type="project" value="UniProtKB-KW"/>
</dbReference>
<evidence type="ECO:0000256" key="2">
    <source>
        <dbReference type="ARBA" id="ARBA00010617"/>
    </source>
</evidence>
<protein>
    <submittedName>
        <fullName evidence="12">Cytochrome P450 monooxygenase pc-1</fullName>
    </submittedName>
</protein>
<comment type="similarity">
    <text evidence="2">Belongs to the cytochrome P450 family.</text>
</comment>
<evidence type="ECO:0000256" key="7">
    <source>
        <dbReference type="ARBA" id="ARBA00023033"/>
    </source>
</evidence>
<evidence type="ECO:0000256" key="8">
    <source>
        <dbReference type="PIRSR" id="PIRSR602401-1"/>
    </source>
</evidence>
<name>A0A9Q5HUE3_SANBA</name>
<dbReference type="PRINTS" id="PR00385">
    <property type="entry name" value="P450"/>
</dbReference>
<evidence type="ECO:0000256" key="1">
    <source>
        <dbReference type="ARBA" id="ARBA00001971"/>
    </source>
</evidence>
<dbReference type="Gene3D" id="1.10.630.10">
    <property type="entry name" value="Cytochrome P450"/>
    <property type="match status" value="1"/>
</dbReference>
<dbReference type="InterPro" id="IPR017972">
    <property type="entry name" value="Cyt_P450_CS"/>
</dbReference>
<dbReference type="CDD" id="cd11063">
    <property type="entry name" value="CYP52"/>
    <property type="match status" value="1"/>
</dbReference>
<accession>A0A9Q5HUE3</accession>
<evidence type="ECO:0000256" key="3">
    <source>
        <dbReference type="ARBA" id="ARBA00022617"/>
    </source>
</evidence>
<dbReference type="Gene3D" id="3.40.50.1820">
    <property type="entry name" value="alpha/beta hydrolase"/>
    <property type="match status" value="1"/>
</dbReference>
<dbReference type="PRINTS" id="PR00463">
    <property type="entry name" value="EP450I"/>
</dbReference>
<dbReference type="InterPro" id="IPR001128">
    <property type="entry name" value="Cyt_P450"/>
</dbReference>
<feature type="domain" description="Dienelactone hydrolase" evidence="11">
    <location>
        <begin position="622"/>
        <end position="754"/>
    </location>
</feature>
<dbReference type="GO" id="GO:0005506">
    <property type="term" value="F:iron ion binding"/>
    <property type="evidence" value="ECO:0007669"/>
    <property type="project" value="InterPro"/>
</dbReference>
<dbReference type="InterPro" id="IPR047146">
    <property type="entry name" value="Cyt_P450_E_CYP52_fungi"/>
</dbReference>
<feature type="transmembrane region" description="Helical" evidence="10">
    <location>
        <begin position="18"/>
        <end position="40"/>
    </location>
</feature>
<keyword evidence="10" id="KW-1133">Transmembrane helix</keyword>
<dbReference type="OrthoDB" id="1470350at2759"/>
<evidence type="ECO:0000256" key="6">
    <source>
        <dbReference type="ARBA" id="ARBA00023004"/>
    </source>
</evidence>
<keyword evidence="6 8" id="KW-0408">Iron</keyword>
<dbReference type="Pfam" id="PF00067">
    <property type="entry name" value="p450"/>
    <property type="match status" value="1"/>
</dbReference>
<dbReference type="Proteomes" id="UP000757232">
    <property type="component" value="Unassembled WGS sequence"/>
</dbReference>
<dbReference type="SUPFAM" id="SSF48264">
    <property type="entry name" value="Cytochrome P450"/>
    <property type="match status" value="1"/>
</dbReference>
<dbReference type="PANTHER" id="PTHR24287:SF1">
    <property type="entry name" value="P450, PUTATIVE (EUROFUNG)-RELATED"/>
    <property type="match status" value="1"/>
</dbReference>
<evidence type="ECO:0000259" key="11">
    <source>
        <dbReference type="Pfam" id="PF01738"/>
    </source>
</evidence>
<evidence type="ECO:0000256" key="4">
    <source>
        <dbReference type="ARBA" id="ARBA00022723"/>
    </source>
</evidence>
<evidence type="ECO:0000256" key="10">
    <source>
        <dbReference type="SAM" id="Phobius"/>
    </source>
</evidence>
<evidence type="ECO:0000256" key="9">
    <source>
        <dbReference type="SAM" id="MobiDB-lite"/>
    </source>
</evidence>
<gene>
    <name evidence="12" type="ORF">A7U60_g6776</name>
</gene>
<dbReference type="InterPro" id="IPR002401">
    <property type="entry name" value="Cyt_P450_E_grp-I"/>
</dbReference>
<sequence>MKASLPSFPIMLSPGVKFLLSCVPSLSVQLLCVWALYYGASNHVGFEITLPLYLKVAVSLVLLVVFAYARGIRSEIRKARDAKARGAIRVPTIRGSWPGNVDILRFSCESERSGHLADDVLVHVRNHGWTYNWRLFWEDKIFTMEPEHVKAVLATEFDNFEKGDKFKIQMQSVLGDGVFNSDGEMWKFHRSMTRPFFSKDRISHFELFGRHADEALALLKARMREGHAVDIQDLVARFTLDSATEFLFGHCVHILRAGLPYSPNLASSGYAEDKSPDPSTLFSQAFANVQLTVAHRTRLGDMWPLFEMAKDLTKEDMRIVNAFIDPILEEAVAKRGTPQDFTAKKEIGEGETLLDHLITYTKDLTILRDEILNIMIAGRDTTAATLTFATYCLAMYPDVMQRLREEILAVVGSERNPTYDDLKQMKYLRAFINGKNAEVVSACVSFEPFDQRSSINATTFVNKTPGGKPFYVPPRTWIIYSVFLMHRRTDLWGPDAQEFDPDRFLDHRLHKYLTPNPFIFLPFNAGPRICLGQQFAYNEASFMLVKLCQTFDRVELAPDAQPPETVPPPEWARNALPGERKAKERVWPKTHLTIHANSQGDKDALQAFFAGPAKPEKAVAGLIRVGEELRKDGAQKVGAYGLCWGGKVTILAGSKESPVFDAVASLHPAMLSAADADNLQVPLGLFISEDEPKDEYDKMIEKLKTKSFADKIAYKYYPNMHHGWAAARADLKNEENKRDFEDAYNQLTTFFKNAFERDRGGTETRL</sequence>
<keyword evidence="13" id="KW-1185">Reference proteome</keyword>
<keyword evidence="10" id="KW-0812">Transmembrane</keyword>
<comment type="cofactor">
    <cofactor evidence="1 8">
        <name>heme</name>
        <dbReference type="ChEBI" id="CHEBI:30413"/>
    </cofactor>
</comment>
<keyword evidence="4 8" id="KW-0479">Metal-binding</keyword>
<dbReference type="GO" id="GO:0020037">
    <property type="term" value="F:heme binding"/>
    <property type="evidence" value="ECO:0007669"/>
    <property type="project" value="InterPro"/>
</dbReference>
<feature type="region of interest" description="Disordered" evidence="9">
    <location>
        <begin position="559"/>
        <end position="580"/>
    </location>
</feature>
<keyword evidence="10" id="KW-0472">Membrane</keyword>
<keyword evidence="7 12" id="KW-0503">Monooxygenase</keyword>
<keyword evidence="3 8" id="KW-0349">Heme</keyword>
<evidence type="ECO:0000313" key="12">
    <source>
        <dbReference type="EMBL" id="OCB86187.1"/>
    </source>
</evidence>
<dbReference type="InterPro" id="IPR036396">
    <property type="entry name" value="Cyt_P450_sf"/>
</dbReference>
<keyword evidence="5" id="KW-0560">Oxidoreductase</keyword>
<dbReference type="InterPro" id="IPR029058">
    <property type="entry name" value="AB_hydrolase_fold"/>
</dbReference>
<dbReference type="EMBL" id="LNZH02000204">
    <property type="protein sequence ID" value="OCB86187.1"/>
    <property type="molecule type" value="Genomic_DNA"/>
</dbReference>
<feature type="transmembrane region" description="Helical" evidence="10">
    <location>
        <begin position="52"/>
        <end position="69"/>
    </location>
</feature>
<feature type="binding site" description="axial binding residue" evidence="8">
    <location>
        <position position="530"/>
    </location>
    <ligand>
        <name>heme</name>
        <dbReference type="ChEBI" id="CHEBI:30413"/>
    </ligand>
    <ligandPart>
        <name>Fe</name>
        <dbReference type="ChEBI" id="CHEBI:18248"/>
    </ligandPart>
</feature>
<dbReference type="AlphaFoldDB" id="A0A9Q5HUE3"/>